<feature type="region of interest" description="Disordered" evidence="1">
    <location>
        <begin position="1"/>
        <end position="22"/>
    </location>
</feature>
<sequence>MTVWPPKASYEHRGGGEGQKQDNLSIVSIYNTLHSTKYVTPSQSGVHACHHTHE</sequence>
<accession>G3HGV9</accession>
<dbReference type="InParanoid" id="G3HGV9"/>
<organism evidence="2 3">
    <name type="scientific">Cricetulus griseus</name>
    <name type="common">Chinese hamster</name>
    <name type="synonym">Cricetulus barabensis griseus</name>
    <dbReference type="NCBI Taxonomy" id="10029"/>
    <lineage>
        <taxon>Eukaryota</taxon>
        <taxon>Metazoa</taxon>
        <taxon>Chordata</taxon>
        <taxon>Craniata</taxon>
        <taxon>Vertebrata</taxon>
        <taxon>Euteleostomi</taxon>
        <taxon>Mammalia</taxon>
        <taxon>Eutheria</taxon>
        <taxon>Euarchontoglires</taxon>
        <taxon>Glires</taxon>
        <taxon>Rodentia</taxon>
        <taxon>Myomorpha</taxon>
        <taxon>Muroidea</taxon>
        <taxon>Cricetidae</taxon>
        <taxon>Cricetinae</taxon>
        <taxon>Cricetulus</taxon>
    </lineage>
</organism>
<evidence type="ECO:0000313" key="2">
    <source>
        <dbReference type="EMBL" id="EGW11045.1"/>
    </source>
</evidence>
<dbReference type="AlphaFoldDB" id="G3HGV9"/>
<evidence type="ECO:0000313" key="3">
    <source>
        <dbReference type="Proteomes" id="UP000001075"/>
    </source>
</evidence>
<dbReference type="GlyGen" id="G3HGV9">
    <property type="glycosylation" value="1 site"/>
</dbReference>
<protein>
    <submittedName>
        <fullName evidence="2">Uncharacterized protein</fullName>
    </submittedName>
</protein>
<dbReference type="EMBL" id="JH000364">
    <property type="protein sequence ID" value="EGW11045.1"/>
    <property type="molecule type" value="Genomic_DNA"/>
</dbReference>
<dbReference type="Proteomes" id="UP000001075">
    <property type="component" value="Unassembled WGS sequence"/>
</dbReference>
<reference evidence="3" key="1">
    <citation type="journal article" date="2011" name="Nat. Biotechnol.">
        <title>The genomic sequence of the Chinese hamster ovary (CHO)-K1 cell line.</title>
        <authorList>
            <person name="Xu X."/>
            <person name="Nagarajan H."/>
            <person name="Lewis N.E."/>
            <person name="Pan S."/>
            <person name="Cai Z."/>
            <person name="Liu X."/>
            <person name="Chen W."/>
            <person name="Xie M."/>
            <person name="Wang W."/>
            <person name="Hammond S."/>
            <person name="Andersen M.R."/>
            <person name="Neff N."/>
            <person name="Passarelli B."/>
            <person name="Koh W."/>
            <person name="Fan H.C."/>
            <person name="Wang J."/>
            <person name="Gui Y."/>
            <person name="Lee K.H."/>
            <person name="Betenbaugh M.J."/>
            <person name="Quake S.R."/>
            <person name="Famili I."/>
            <person name="Palsson B.O."/>
            <person name="Wang J."/>
        </authorList>
    </citation>
    <scope>NUCLEOTIDE SEQUENCE [LARGE SCALE GENOMIC DNA]</scope>
    <source>
        <strain evidence="3">CHO K1 cell line</strain>
    </source>
</reference>
<gene>
    <name evidence="2" type="ORF">I79_009851</name>
</gene>
<evidence type="ECO:0000256" key="1">
    <source>
        <dbReference type="SAM" id="MobiDB-lite"/>
    </source>
</evidence>
<proteinExistence type="predicted"/>
<name>G3HGV9_CRIGR</name>